<dbReference type="STRING" id="1229662.W3XLK7"/>
<organism evidence="2 3">
    <name type="scientific">Pestalotiopsis fici (strain W106-1 / CGMCC3.15140)</name>
    <dbReference type="NCBI Taxonomy" id="1229662"/>
    <lineage>
        <taxon>Eukaryota</taxon>
        <taxon>Fungi</taxon>
        <taxon>Dikarya</taxon>
        <taxon>Ascomycota</taxon>
        <taxon>Pezizomycotina</taxon>
        <taxon>Sordariomycetes</taxon>
        <taxon>Xylariomycetidae</taxon>
        <taxon>Amphisphaeriales</taxon>
        <taxon>Sporocadaceae</taxon>
        <taxon>Pestalotiopsis</taxon>
    </lineage>
</organism>
<dbReference type="HOGENOM" id="CLU_018058_0_0_1"/>
<evidence type="ECO:0000256" key="1">
    <source>
        <dbReference type="SAM" id="MobiDB-lite"/>
    </source>
</evidence>
<dbReference type="OrthoDB" id="5399183at2759"/>
<feature type="region of interest" description="Disordered" evidence="1">
    <location>
        <begin position="224"/>
        <end position="321"/>
    </location>
</feature>
<feature type="compositionally biased region" description="Basic residues" evidence="1">
    <location>
        <begin position="306"/>
        <end position="315"/>
    </location>
</feature>
<dbReference type="OMA" id="AESDYGH"/>
<feature type="region of interest" description="Disordered" evidence="1">
    <location>
        <begin position="1"/>
        <end position="167"/>
    </location>
</feature>
<feature type="compositionally biased region" description="Acidic residues" evidence="1">
    <location>
        <begin position="254"/>
        <end position="279"/>
    </location>
</feature>
<accession>W3XLK7</accession>
<dbReference type="InParanoid" id="W3XLK7"/>
<feature type="compositionally biased region" description="Polar residues" evidence="1">
    <location>
        <begin position="224"/>
        <end position="249"/>
    </location>
</feature>
<feature type="compositionally biased region" description="Acidic residues" evidence="1">
    <location>
        <begin position="48"/>
        <end position="58"/>
    </location>
</feature>
<protein>
    <submittedName>
        <fullName evidence="2">Uncharacterized protein</fullName>
    </submittedName>
</protein>
<feature type="compositionally biased region" description="Acidic residues" evidence="1">
    <location>
        <begin position="154"/>
        <end position="165"/>
    </location>
</feature>
<name>W3XLK7_PESFW</name>
<feature type="compositionally biased region" description="Acidic residues" evidence="1">
    <location>
        <begin position="85"/>
        <end position="120"/>
    </location>
</feature>
<evidence type="ECO:0000313" key="3">
    <source>
        <dbReference type="Proteomes" id="UP000030651"/>
    </source>
</evidence>
<dbReference type="eggNOG" id="ENOG502SQ9B">
    <property type="taxonomic scope" value="Eukaryota"/>
</dbReference>
<reference evidence="3" key="1">
    <citation type="journal article" date="2015" name="BMC Genomics">
        <title>Genomic and transcriptomic analysis of the endophytic fungus Pestalotiopsis fici reveals its lifestyle and high potential for synthesis of natural products.</title>
        <authorList>
            <person name="Wang X."/>
            <person name="Zhang X."/>
            <person name="Liu L."/>
            <person name="Xiang M."/>
            <person name="Wang W."/>
            <person name="Sun X."/>
            <person name="Che Y."/>
            <person name="Guo L."/>
            <person name="Liu G."/>
            <person name="Guo L."/>
            <person name="Wang C."/>
            <person name="Yin W.B."/>
            <person name="Stadler M."/>
            <person name="Zhang X."/>
            <person name="Liu X."/>
        </authorList>
    </citation>
    <scope>NUCLEOTIDE SEQUENCE [LARGE SCALE GENOMIC DNA]</scope>
    <source>
        <strain evidence="3">W106-1 / CGMCC3.15140</strain>
    </source>
</reference>
<dbReference type="AlphaFoldDB" id="W3XLK7"/>
<feature type="region of interest" description="Disordered" evidence="1">
    <location>
        <begin position="521"/>
        <end position="593"/>
    </location>
</feature>
<dbReference type="GeneID" id="19265701"/>
<gene>
    <name evidence="2" type="ORF">PFICI_00688</name>
</gene>
<feature type="compositionally biased region" description="Low complexity" evidence="1">
    <location>
        <begin position="23"/>
        <end position="47"/>
    </location>
</feature>
<evidence type="ECO:0000313" key="2">
    <source>
        <dbReference type="EMBL" id="ETS86860.1"/>
    </source>
</evidence>
<dbReference type="EMBL" id="KI912109">
    <property type="protein sequence ID" value="ETS86860.1"/>
    <property type="molecule type" value="Genomic_DNA"/>
</dbReference>
<dbReference type="KEGG" id="pfy:PFICI_00688"/>
<dbReference type="RefSeq" id="XP_007827460.1">
    <property type="nucleotide sequence ID" value="XM_007829269.1"/>
</dbReference>
<sequence length="593" mass="65616">MSKNARQKPPVTPVKPSKRRASDSSSSLDSLSDLSDSDGYSAVGGISDSDEDEEDVIAAEESHILDDDEQAIPSNHGSPWPSTEEAAEEGDDEDEDDDSDDDEEEEDEDDEDDEAADQTEWEGFMSEGHDATDASITTQEVTERRVRFAGVPDSDGDTTETDDGIDSIFPDIFVDQSSLDPTFRREIENDYDNSSDSGSFWDLHGSLGDDMYMGNLENVPYTSFESDSTPVATPMTNHDPSTAMSTPVASPQKEDDDDMSDGYQSDGEDGGDTTDEDEEPAKQPLPQRTRRETPSQSSDTDVLSLMRRHRGRPRVGRFNLDSDGKKPIAVVNPRTGKLMIFTPQRLSRLDLSPEAFNFNFAPDFLFAEHDFSQSSSILSNSGNLMMGAMVSSNTFGDFMNGTQAVGPAEAFMPPVSALEDISEEEEYDEFEEDHDEQRLKLDDFLDIEDFDADQGTGFDDEDQYWTTPHRHETPGDDVNPLLDHSHLLNNSHLAGAFRRDQQTHQLLRSGKATRESLAFSGPLHHGTLRGIKDGRIPSTNIPISPMRKHKRNMSDAASSPLAGASQKRKSSSGQYFGHKRQRSIPDVELLTLQ</sequence>
<feature type="compositionally biased region" description="Polar residues" evidence="1">
    <location>
        <begin position="72"/>
        <end position="81"/>
    </location>
</feature>
<keyword evidence="3" id="KW-1185">Reference proteome</keyword>
<proteinExistence type="predicted"/>
<dbReference type="Proteomes" id="UP000030651">
    <property type="component" value="Unassembled WGS sequence"/>
</dbReference>